<comment type="subcellular location">
    <subcellularLocation>
        <location evidence="1">Cell inner membrane</location>
        <topology evidence="1">Multi-pass membrane protein</topology>
    </subcellularLocation>
</comment>
<dbReference type="OrthoDB" id="9762778at2"/>
<evidence type="ECO:0000256" key="2">
    <source>
        <dbReference type="ARBA" id="ARBA00022448"/>
    </source>
</evidence>
<feature type="domain" description="ABC transporter" evidence="11">
    <location>
        <begin position="351"/>
        <end position="586"/>
    </location>
</feature>
<dbReference type="Pfam" id="PF00005">
    <property type="entry name" value="ABC_tran"/>
    <property type="match status" value="1"/>
</dbReference>
<organism evidence="13 14">
    <name type="scientific">Paraeggerthella hongkongensis</name>
    <dbReference type="NCBI Taxonomy" id="230658"/>
    <lineage>
        <taxon>Bacteria</taxon>
        <taxon>Bacillati</taxon>
        <taxon>Actinomycetota</taxon>
        <taxon>Coriobacteriia</taxon>
        <taxon>Eggerthellales</taxon>
        <taxon>Eggerthellaceae</taxon>
        <taxon>Paraeggerthella</taxon>
    </lineage>
</organism>
<evidence type="ECO:0000256" key="8">
    <source>
        <dbReference type="ARBA" id="ARBA00023136"/>
    </source>
</evidence>
<dbReference type="InterPro" id="IPR003439">
    <property type="entry name" value="ABC_transporter-like_ATP-bd"/>
</dbReference>
<dbReference type="SUPFAM" id="SSF52540">
    <property type="entry name" value="P-loop containing nucleoside triphosphate hydrolases"/>
    <property type="match status" value="1"/>
</dbReference>
<dbReference type="GO" id="GO:0140359">
    <property type="term" value="F:ABC-type transporter activity"/>
    <property type="evidence" value="ECO:0007669"/>
    <property type="project" value="InterPro"/>
</dbReference>
<dbReference type="Gene3D" id="1.20.1560.10">
    <property type="entry name" value="ABC transporter type 1, transmembrane domain"/>
    <property type="match status" value="1"/>
</dbReference>
<reference evidence="14" key="1">
    <citation type="submission" date="2018-05" db="EMBL/GenBank/DDBJ databases">
        <title>Genome Sequencing of selected type strains of the family Eggerthellaceae.</title>
        <authorList>
            <person name="Danylec N."/>
            <person name="Stoll D.A."/>
            <person name="Doetsch A."/>
            <person name="Huch M."/>
        </authorList>
    </citation>
    <scope>NUCLEOTIDE SEQUENCE [LARGE SCALE GENOMIC DNA]</scope>
    <source>
        <strain evidence="14">DSM 16106</strain>
    </source>
</reference>
<gene>
    <name evidence="13" type="ORF">DMP08_01370</name>
</gene>
<evidence type="ECO:0000256" key="10">
    <source>
        <dbReference type="SAM" id="Phobius"/>
    </source>
</evidence>
<dbReference type="PANTHER" id="PTHR24221:SF397">
    <property type="entry name" value="ABC TRANSPORTER, ATP-BINDING TRANSMEMBRANE PROTEIN"/>
    <property type="match status" value="1"/>
</dbReference>
<evidence type="ECO:0000256" key="9">
    <source>
        <dbReference type="ARBA" id="ARBA00023455"/>
    </source>
</evidence>
<dbReference type="InterPro" id="IPR039421">
    <property type="entry name" value="Type_1_exporter"/>
</dbReference>
<evidence type="ECO:0000259" key="12">
    <source>
        <dbReference type="PROSITE" id="PS50929"/>
    </source>
</evidence>
<proteinExistence type="inferred from homology"/>
<sequence>MNKEKTAPKTGLRRLMQLAGDRKGQLALACVLSSLAAAARLVPFFTIYELMRLILQHYGNPTAIPSDAALWLTGATAASAAAYAGFGFAAGALSHRAAYDVLYEIRMRLVEKLARLPSGYFANSTQGSLKKVVHDDVEKIEEFIAHGITDTVAAVVLPLLTLAFLLAMDWRLALCTVLPLAFGVAVLASGLRNPENARAQAAMHETRRSMSSLIVEYVHGMQVIKAYDRDRVALGRLEASIDGACAATEHAARFFAPRMGAYFSSMGSQLLLLLPAGLVVASSARSYVDFLPLLLLFFLVGSGLKEPLENMMSLALSTKSIAFCVARIDEVLAEEEVAAPEHPAKPDGCDVVFDDVSFSYVGNGSLALDGVSFSLRSGTVTGLVGPSGAGKSTVAQLLLRFNDVRSGSIFIGGADIKEMAPSDLSDLVGCVLQTPMMFHDTVEGNVRMGNEGADRADVEAACRAACIHDVIEALPMGYDTLLGSGGSFLSGGEMQRIAIARVFLKDPPIVVLDEATAHADAESEALVQKAFARMAVGKTVLVIAHRLKTVERADQILVLDGGRLSAAGSHEGLLETCPTYRLMADADRSRDTWSMRQGSGSEGKEARHV</sequence>
<feature type="transmembrane region" description="Helical" evidence="10">
    <location>
        <begin position="68"/>
        <end position="93"/>
    </location>
</feature>
<dbReference type="InterPro" id="IPR036640">
    <property type="entry name" value="ABC1_TM_sf"/>
</dbReference>
<keyword evidence="3" id="KW-1003">Cell membrane</keyword>
<dbReference type="GO" id="GO:0016887">
    <property type="term" value="F:ATP hydrolysis activity"/>
    <property type="evidence" value="ECO:0007669"/>
    <property type="project" value="InterPro"/>
</dbReference>
<feature type="domain" description="ABC transmembrane type-1" evidence="12">
    <location>
        <begin position="27"/>
        <end position="320"/>
    </location>
</feature>
<dbReference type="Pfam" id="PF00664">
    <property type="entry name" value="ABC_membrane"/>
    <property type="match status" value="1"/>
</dbReference>
<dbReference type="InterPro" id="IPR027417">
    <property type="entry name" value="P-loop_NTPase"/>
</dbReference>
<keyword evidence="4 10" id="KW-0812">Transmembrane</keyword>
<accession>A0A3N0BJ17</accession>
<keyword evidence="6 13" id="KW-0067">ATP-binding</keyword>
<feature type="transmembrane region" description="Helical" evidence="10">
    <location>
        <begin position="170"/>
        <end position="191"/>
    </location>
</feature>
<keyword evidence="8 10" id="KW-0472">Membrane</keyword>
<dbReference type="PROSITE" id="PS00211">
    <property type="entry name" value="ABC_TRANSPORTER_1"/>
    <property type="match status" value="1"/>
</dbReference>
<evidence type="ECO:0000256" key="4">
    <source>
        <dbReference type="ARBA" id="ARBA00022692"/>
    </source>
</evidence>
<evidence type="ECO:0000256" key="3">
    <source>
        <dbReference type="ARBA" id="ARBA00022475"/>
    </source>
</evidence>
<evidence type="ECO:0000256" key="6">
    <source>
        <dbReference type="ARBA" id="ARBA00022840"/>
    </source>
</evidence>
<dbReference type="SUPFAM" id="SSF90123">
    <property type="entry name" value="ABC transporter transmembrane region"/>
    <property type="match status" value="1"/>
</dbReference>
<protein>
    <submittedName>
        <fullName evidence="13">ABC transporter ATP-binding protein</fullName>
    </submittedName>
</protein>
<evidence type="ECO:0000259" key="11">
    <source>
        <dbReference type="PROSITE" id="PS50893"/>
    </source>
</evidence>
<dbReference type="GO" id="GO:0005524">
    <property type="term" value="F:ATP binding"/>
    <property type="evidence" value="ECO:0007669"/>
    <property type="project" value="UniProtKB-KW"/>
</dbReference>
<dbReference type="InterPro" id="IPR011527">
    <property type="entry name" value="ABC1_TM_dom"/>
</dbReference>
<dbReference type="GO" id="GO:0005886">
    <property type="term" value="C:plasma membrane"/>
    <property type="evidence" value="ECO:0007669"/>
    <property type="project" value="UniProtKB-SubCell"/>
</dbReference>
<dbReference type="AlphaFoldDB" id="A0A3N0BJ17"/>
<evidence type="ECO:0000313" key="13">
    <source>
        <dbReference type="EMBL" id="RNL48296.1"/>
    </source>
</evidence>
<keyword evidence="5" id="KW-0547">Nucleotide-binding</keyword>
<feature type="transmembrane region" description="Helical" evidence="10">
    <location>
        <begin position="26"/>
        <end position="48"/>
    </location>
</feature>
<evidence type="ECO:0000256" key="7">
    <source>
        <dbReference type="ARBA" id="ARBA00022989"/>
    </source>
</evidence>
<dbReference type="PROSITE" id="PS50929">
    <property type="entry name" value="ABC_TM1F"/>
    <property type="match status" value="1"/>
</dbReference>
<dbReference type="Gene3D" id="3.40.50.300">
    <property type="entry name" value="P-loop containing nucleotide triphosphate hydrolases"/>
    <property type="match status" value="1"/>
</dbReference>
<dbReference type="PROSITE" id="PS50893">
    <property type="entry name" value="ABC_TRANSPORTER_2"/>
    <property type="match status" value="1"/>
</dbReference>
<evidence type="ECO:0000256" key="1">
    <source>
        <dbReference type="ARBA" id="ARBA00004429"/>
    </source>
</evidence>
<feature type="transmembrane region" description="Helical" evidence="10">
    <location>
        <begin position="143"/>
        <end position="164"/>
    </location>
</feature>
<comment type="similarity">
    <text evidence="9">Belongs to the ABC transporter superfamily. Siderophore-Fe(3+) uptake transporter (SIUT) (TC 3.A.1.21) family.</text>
</comment>
<comment type="caution">
    <text evidence="13">The sequence shown here is derived from an EMBL/GenBank/DDBJ whole genome shotgun (WGS) entry which is preliminary data.</text>
</comment>
<dbReference type="Proteomes" id="UP000278632">
    <property type="component" value="Unassembled WGS sequence"/>
</dbReference>
<evidence type="ECO:0000313" key="14">
    <source>
        <dbReference type="Proteomes" id="UP000278632"/>
    </source>
</evidence>
<dbReference type="FunFam" id="3.40.50.300:FF:000221">
    <property type="entry name" value="Multidrug ABC transporter ATP-binding protein"/>
    <property type="match status" value="1"/>
</dbReference>
<keyword evidence="7 10" id="KW-1133">Transmembrane helix</keyword>
<dbReference type="RefSeq" id="WP_123191224.1">
    <property type="nucleotide sequence ID" value="NZ_QICD01000002.1"/>
</dbReference>
<dbReference type="SMART" id="SM00382">
    <property type="entry name" value="AAA"/>
    <property type="match status" value="1"/>
</dbReference>
<evidence type="ECO:0000256" key="5">
    <source>
        <dbReference type="ARBA" id="ARBA00022741"/>
    </source>
</evidence>
<dbReference type="EMBL" id="QICD01000002">
    <property type="protein sequence ID" value="RNL48296.1"/>
    <property type="molecule type" value="Genomic_DNA"/>
</dbReference>
<dbReference type="InterPro" id="IPR003593">
    <property type="entry name" value="AAA+_ATPase"/>
</dbReference>
<dbReference type="PANTHER" id="PTHR24221">
    <property type="entry name" value="ATP-BINDING CASSETTE SUB-FAMILY B"/>
    <property type="match status" value="1"/>
</dbReference>
<keyword evidence="2" id="KW-0813">Transport</keyword>
<dbReference type="GO" id="GO:0034040">
    <property type="term" value="F:ATPase-coupled lipid transmembrane transporter activity"/>
    <property type="evidence" value="ECO:0007669"/>
    <property type="project" value="TreeGrafter"/>
</dbReference>
<dbReference type="InterPro" id="IPR017871">
    <property type="entry name" value="ABC_transporter-like_CS"/>
</dbReference>
<keyword evidence="14" id="KW-1185">Reference proteome</keyword>
<name>A0A3N0BJ17_9ACTN</name>
<feature type="transmembrane region" description="Helical" evidence="10">
    <location>
        <begin position="261"/>
        <end position="281"/>
    </location>
</feature>